<dbReference type="PANTHER" id="PTHR11102:SF160">
    <property type="entry name" value="ERAD-ASSOCIATED E3 UBIQUITIN-PROTEIN LIGASE COMPONENT HRD3"/>
    <property type="match status" value="1"/>
</dbReference>
<dbReference type="InterPro" id="IPR006597">
    <property type="entry name" value="Sel1-like"/>
</dbReference>
<protein>
    <recommendedName>
        <fullName evidence="4">Sel1 repeat family protein</fullName>
    </recommendedName>
</protein>
<evidence type="ECO:0008006" key="4">
    <source>
        <dbReference type="Google" id="ProtNLM"/>
    </source>
</evidence>
<dbReference type="AlphaFoldDB" id="A0A809SBF0"/>
<dbReference type="RefSeq" id="WP_162085913.1">
    <property type="nucleotide sequence ID" value="NZ_AP021881.1"/>
</dbReference>
<evidence type="ECO:0000256" key="1">
    <source>
        <dbReference type="SAM" id="SignalP"/>
    </source>
</evidence>
<dbReference type="InterPro" id="IPR050767">
    <property type="entry name" value="Sel1_AlgK"/>
</dbReference>
<dbReference type="KEGG" id="sniv:SFSGTM_29600"/>
<accession>A0A809SBF0</accession>
<dbReference type="InterPro" id="IPR011990">
    <property type="entry name" value="TPR-like_helical_dom_sf"/>
</dbReference>
<dbReference type="PANTHER" id="PTHR11102">
    <property type="entry name" value="SEL-1-LIKE PROTEIN"/>
    <property type="match status" value="1"/>
</dbReference>
<organism evidence="2 3">
    <name type="scientific">Sulfuriferula nivalis</name>
    <dbReference type="NCBI Taxonomy" id="2675298"/>
    <lineage>
        <taxon>Bacteria</taxon>
        <taxon>Pseudomonadati</taxon>
        <taxon>Pseudomonadota</taxon>
        <taxon>Betaproteobacteria</taxon>
        <taxon>Nitrosomonadales</taxon>
        <taxon>Sulfuricellaceae</taxon>
        <taxon>Sulfuriferula</taxon>
    </lineage>
</organism>
<feature type="signal peptide" evidence="1">
    <location>
        <begin position="1"/>
        <end position="23"/>
    </location>
</feature>
<evidence type="ECO:0000313" key="2">
    <source>
        <dbReference type="EMBL" id="BBP02252.1"/>
    </source>
</evidence>
<dbReference type="SMART" id="SM00671">
    <property type="entry name" value="SEL1"/>
    <property type="match status" value="3"/>
</dbReference>
<reference evidence="3" key="1">
    <citation type="submission" date="2019-11" db="EMBL/GenBank/DDBJ databases">
        <title>Isolation and characterization of a novel species in the genus Sulfuriferula.</title>
        <authorList>
            <person name="Mochizuki J."/>
            <person name="Kojima H."/>
            <person name="Fukui M."/>
        </authorList>
    </citation>
    <scope>NUCLEOTIDE SEQUENCE [LARGE SCALE GENOMIC DNA]</scope>
    <source>
        <strain evidence="3">SGTM</strain>
    </source>
</reference>
<feature type="chain" id="PRO_5032538667" description="Sel1 repeat family protein" evidence="1">
    <location>
        <begin position="24"/>
        <end position="214"/>
    </location>
</feature>
<name>A0A809SBF0_9PROT</name>
<keyword evidence="1" id="KW-0732">Signal</keyword>
<sequence length="214" mass="23710">MKFTPQITAVLLYLIATSFGVSACSQTATEGVSPSDNTSVMHINNDDQTYCLSHIDQYSQSAKQGAASAQYNLGILYDTGRCVRQSHIIAFQLFQQSAVQGYAPAQFQLGIMYDFGKGVQQDIIKAMDWYQKAADHGIAGAQNNLGFIYAKGKGVPQDYILAMKWYMLAVDNGFVPAMQNMQSIKQLVTPSQISDSRKLADEWYMSNEAHIIHQ</sequence>
<keyword evidence="3" id="KW-1185">Reference proteome</keyword>
<gene>
    <name evidence="2" type="ORF">SFSGTM_29600</name>
</gene>
<dbReference type="Gene3D" id="1.25.40.10">
    <property type="entry name" value="Tetratricopeptide repeat domain"/>
    <property type="match status" value="1"/>
</dbReference>
<dbReference type="Proteomes" id="UP000463939">
    <property type="component" value="Chromosome"/>
</dbReference>
<dbReference type="EMBL" id="AP021881">
    <property type="protein sequence ID" value="BBP02252.1"/>
    <property type="molecule type" value="Genomic_DNA"/>
</dbReference>
<dbReference type="PROSITE" id="PS51257">
    <property type="entry name" value="PROKAR_LIPOPROTEIN"/>
    <property type="match status" value="1"/>
</dbReference>
<dbReference type="SUPFAM" id="SSF81901">
    <property type="entry name" value="HCP-like"/>
    <property type="match status" value="1"/>
</dbReference>
<dbReference type="Pfam" id="PF08238">
    <property type="entry name" value="Sel1"/>
    <property type="match status" value="3"/>
</dbReference>
<proteinExistence type="predicted"/>
<evidence type="ECO:0000313" key="3">
    <source>
        <dbReference type="Proteomes" id="UP000463939"/>
    </source>
</evidence>